<proteinExistence type="predicted"/>
<dbReference type="CDD" id="cd00093">
    <property type="entry name" value="HTH_XRE"/>
    <property type="match status" value="1"/>
</dbReference>
<dbReference type="Gene3D" id="2.60.120.10">
    <property type="entry name" value="Jelly Rolls"/>
    <property type="match status" value="1"/>
</dbReference>
<accession>A0A644XXT0</accession>
<dbReference type="InterPro" id="IPR013096">
    <property type="entry name" value="Cupin_2"/>
</dbReference>
<dbReference type="CDD" id="cd02209">
    <property type="entry name" value="cupin_XRE_C"/>
    <property type="match status" value="1"/>
</dbReference>
<name>A0A644XXT0_9ZZZZ</name>
<evidence type="ECO:0000313" key="3">
    <source>
        <dbReference type="EMBL" id="MPM21072.1"/>
    </source>
</evidence>
<dbReference type="InterPro" id="IPR050807">
    <property type="entry name" value="TransReg_Diox_bact_type"/>
</dbReference>
<dbReference type="InterPro" id="IPR010982">
    <property type="entry name" value="Lambda_DNA-bd_dom_sf"/>
</dbReference>
<feature type="domain" description="HTH cro/C1-type" evidence="2">
    <location>
        <begin position="8"/>
        <end position="62"/>
    </location>
</feature>
<protein>
    <recommendedName>
        <fullName evidence="2">HTH cro/C1-type domain-containing protein</fullName>
    </recommendedName>
</protein>
<dbReference type="Gene3D" id="1.10.260.40">
    <property type="entry name" value="lambda repressor-like DNA-binding domains"/>
    <property type="match status" value="1"/>
</dbReference>
<dbReference type="InterPro" id="IPR014710">
    <property type="entry name" value="RmlC-like_jellyroll"/>
</dbReference>
<dbReference type="GO" id="GO:0003677">
    <property type="term" value="F:DNA binding"/>
    <property type="evidence" value="ECO:0007669"/>
    <property type="project" value="UniProtKB-KW"/>
</dbReference>
<dbReference type="Pfam" id="PF07883">
    <property type="entry name" value="Cupin_2"/>
    <property type="match status" value="1"/>
</dbReference>
<dbReference type="EMBL" id="VSSQ01003515">
    <property type="protein sequence ID" value="MPM21072.1"/>
    <property type="molecule type" value="Genomic_DNA"/>
</dbReference>
<dbReference type="PANTHER" id="PTHR46797:SF19">
    <property type="entry name" value="BLL2473 PROTEIN"/>
    <property type="match status" value="1"/>
</dbReference>
<dbReference type="SUPFAM" id="SSF51182">
    <property type="entry name" value="RmlC-like cupins"/>
    <property type="match status" value="1"/>
</dbReference>
<dbReference type="PANTHER" id="PTHR46797">
    <property type="entry name" value="HTH-TYPE TRANSCRIPTIONAL REGULATOR"/>
    <property type="match status" value="1"/>
</dbReference>
<dbReference type="InterPro" id="IPR011051">
    <property type="entry name" value="RmlC_Cupin_sf"/>
</dbReference>
<comment type="caution">
    <text evidence="3">The sequence shown here is derived from an EMBL/GenBank/DDBJ whole genome shotgun (WGS) entry which is preliminary data.</text>
</comment>
<dbReference type="GO" id="GO:0005829">
    <property type="term" value="C:cytosol"/>
    <property type="evidence" value="ECO:0007669"/>
    <property type="project" value="TreeGrafter"/>
</dbReference>
<keyword evidence="1" id="KW-0238">DNA-binding</keyword>
<sequence>MNPVTEKIKMVCAGKNIPAEELAANAGLTVEQIELIFNSEKIPSLSSLIKISRALGVRLGTFLDDNENMGPVVNKNSRQSPPVTFTSHLTNANSHIDFFSLAASKSGRHMEPFLIDIKPSYSSKMTTSSHEGEEFLYVLKGSITVLYGSDKFVLNTGESIYYDSVVEHLVISASDEPAQVLAVVYTPN</sequence>
<gene>
    <name evidence="3" type="ORF">SDC9_67515</name>
</gene>
<dbReference type="SMART" id="SM00530">
    <property type="entry name" value="HTH_XRE"/>
    <property type="match status" value="1"/>
</dbReference>
<evidence type="ECO:0000259" key="2">
    <source>
        <dbReference type="PROSITE" id="PS50943"/>
    </source>
</evidence>
<dbReference type="InterPro" id="IPR001387">
    <property type="entry name" value="Cro/C1-type_HTH"/>
</dbReference>
<dbReference type="SUPFAM" id="SSF47413">
    <property type="entry name" value="lambda repressor-like DNA-binding domains"/>
    <property type="match status" value="1"/>
</dbReference>
<dbReference type="GO" id="GO:0003700">
    <property type="term" value="F:DNA-binding transcription factor activity"/>
    <property type="evidence" value="ECO:0007669"/>
    <property type="project" value="TreeGrafter"/>
</dbReference>
<organism evidence="3">
    <name type="scientific">bioreactor metagenome</name>
    <dbReference type="NCBI Taxonomy" id="1076179"/>
    <lineage>
        <taxon>unclassified sequences</taxon>
        <taxon>metagenomes</taxon>
        <taxon>ecological metagenomes</taxon>
    </lineage>
</organism>
<dbReference type="PROSITE" id="PS50943">
    <property type="entry name" value="HTH_CROC1"/>
    <property type="match status" value="1"/>
</dbReference>
<dbReference type="AlphaFoldDB" id="A0A644XXT0"/>
<dbReference type="Pfam" id="PF01381">
    <property type="entry name" value="HTH_3"/>
    <property type="match status" value="1"/>
</dbReference>
<evidence type="ECO:0000256" key="1">
    <source>
        <dbReference type="ARBA" id="ARBA00023125"/>
    </source>
</evidence>
<reference evidence="3" key="1">
    <citation type="submission" date="2019-08" db="EMBL/GenBank/DDBJ databases">
        <authorList>
            <person name="Kucharzyk K."/>
            <person name="Murdoch R.W."/>
            <person name="Higgins S."/>
            <person name="Loffler F."/>
        </authorList>
    </citation>
    <scope>NUCLEOTIDE SEQUENCE</scope>
</reference>